<dbReference type="PANTHER" id="PTHR10900">
    <property type="entry name" value="PERIOSTIN-RELATED"/>
    <property type="match status" value="1"/>
</dbReference>
<comment type="caution">
    <text evidence="3">The sequence shown here is derived from an EMBL/GenBank/DDBJ whole genome shotgun (WGS) entry which is preliminary data.</text>
</comment>
<dbReference type="GO" id="GO:0005615">
    <property type="term" value="C:extracellular space"/>
    <property type="evidence" value="ECO:0007669"/>
    <property type="project" value="TreeGrafter"/>
</dbReference>
<dbReference type="Gene3D" id="2.30.180.10">
    <property type="entry name" value="FAS1 domain"/>
    <property type="match status" value="1"/>
</dbReference>
<dbReference type="AlphaFoldDB" id="A0A1B7W289"/>
<gene>
    <name evidence="3" type="ORF">AN481_00365</name>
</gene>
<keyword evidence="1" id="KW-0812">Transmembrane</keyword>
<evidence type="ECO:0000313" key="3">
    <source>
        <dbReference type="EMBL" id="OBQ27412.1"/>
    </source>
</evidence>
<name>A0A1B7W289_APHFL</name>
<accession>A0A1B7W289</accession>
<dbReference type="InterPro" id="IPR036378">
    <property type="entry name" value="FAS1_dom_sf"/>
</dbReference>
<protein>
    <submittedName>
        <fullName evidence="3">Beta-Ig-H3/fasciclin</fullName>
    </submittedName>
</protein>
<evidence type="ECO:0000259" key="2">
    <source>
        <dbReference type="PROSITE" id="PS50213"/>
    </source>
</evidence>
<evidence type="ECO:0000256" key="1">
    <source>
        <dbReference type="SAM" id="Phobius"/>
    </source>
</evidence>
<keyword evidence="1" id="KW-0472">Membrane</keyword>
<dbReference type="SUPFAM" id="SSF82153">
    <property type="entry name" value="FAS1 domain"/>
    <property type="match status" value="1"/>
</dbReference>
<dbReference type="Proteomes" id="UP000092382">
    <property type="component" value="Unassembled WGS sequence"/>
</dbReference>
<keyword evidence="1" id="KW-1133">Transmembrane helix</keyword>
<dbReference type="PATRIC" id="fig|1710894.3.peg.2242"/>
<dbReference type="STRING" id="1803587.GCA_001593825_02343"/>
<feature type="domain" description="FAS1" evidence="2">
    <location>
        <begin position="92"/>
        <end position="224"/>
    </location>
</feature>
<organism evidence="3 4">
    <name type="scientific">Aphanizomenon flos-aquae LD13</name>
    <dbReference type="NCBI Taxonomy" id="1710894"/>
    <lineage>
        <taxon>Bacteria</taxon>
        <taxon>Bacillati</taxon>
        <taxon>Cyanobacteriota</taxon>
        <taxon>Cyanophyceae</taxon>
        <taxon>Nostocales</taxon>
        <taxon>Aphanizomenonaceae</taxon>
        <taxon>Aphanizomenon</taxon>
    </lineage>
</organism>
<dbReference type="PROSITE" id="PS50213">
    <property type="entry name" value="FAS1"/>
    <property type="match status" value="1"/>
</dbReference>
<sequence>MRTKKLITCNYSKLLFRIVSIMGLTSFGMLINIPSPAEETLKPRPSIFNQDPYNSHGKPSQKLPITKPIKPVIEVPTVKPTPTTPVTETTENKNLIVLANADGSFTTLIKALTAAGLTETLQGAGPFTIFAPTDAAFAELKDETAVQDLLKPENKNILIQILKYHVVPGKILFSDLKSGKVKSLQGDDIIVTINNNIVKVDNAKITEANIQGSNGIIHKIDHLLVPPNL</sequence>
<proteinExistence type="predicted"/>
<dbReference type="SMART" id="SM00554">
    <property type="entry name" value="FAS1"/>
    <property type="match status" value="1"/>
</dbReference>
<reference evidence="3 4" key="1">
    <citation type="submission" date="2015-09" db="EMBL/GenBank/DDBJ databases">
        <title>Whole genome shotgun sequence assembly of Aphanizomenon flos-aquae UKL13.</title>
        <authorList>
            <person name="Driscoll C."/>
        </authorList>
    </citation>
    <scope>NUCLEOTIDE SEQUENCE [LARGE SCALE GENOMIC DNA]</scope>
    <source>
        <strain evidence="3">MDT13</strain>
    </source>
</reference>
<dbReference type="InterPro" id="IPR000782">
    <property type="entry name" value="FAS1_domain"/>
</dbReference>
<dbReference type="InterPro" id="IPR050904">
    <property type="entry name" value="Adhesion/Biosynth-related"/>
</dbReference>
<dbReference type="Pfam" id="PF02469">
    <property type="entry name" value="Fasciclin"/>
    <property type="match status" value="1"/>
</dbReference>
<evidence type="ECO:0000313" key="4">
    <source>
        <dbReference type="Proteomes" id="UP000092382"/>
    </source>
</evidence>
<dbReference type="FunFam" id="2.30.180.10:FF:000032">
    <property type="entry name" value="Fasciclin domain-containing protein, putative"/>
    <property type="match status" value="1"/>
</dbReference>
<feature type="transmembrane region" description="Helical" evidence="1">
    <location>
        <begin position="14"/>
        <end position="33"/>
    </location>
</feature>
<dbReference type="PANTHER" id="PTHR10900:SF77">
    <property type="entry name" value="FI19380P1"/>
    <property type="match status" value="1"/>
</dbReference>
<dbReference type="EMBL" id="LJOY01000001">
    <property type="protein sequence ID" value="OBQ27412.1"/>
    <property type="molecule type" value="Genomic_DNA"/>
</dbReference>